<evidence type="ECO:0000313" key="3">
    <source>
        <dbReference type="EMBL" id="MCU4750761.1"/>
    </source>
</evidence>
<feature type="transmembrane region" description="Helical" evidence="2">
    <location>
        <begin position="210"/>
        <end position="231"/>
    </location>
</feature>
<dbReference type="AlphaFoldDB" id="A0AAP3E4X7"/>
<protein>
    <submittedName>
        <fullName evidence="3">Uncharacterized protein</fullName>
    </submittedName>
</protein>
<accession>A0AAP3E4X7</accession>
<feature type="transmembrane region" description="Helical" evidence="2">
    <location>
        <begin position="243"/>
        <end position="261"/>
    </location>
</feature>
<feature type="transmembrane region" description="Helical" evidence="2">
    <location>
        <begin position="20"/>
        <end position="45"/>
    </location>
</feature>
<dbReference type="RefSeq" id="WP_342805853.1">
    <property type="nucleotide sequence ID" value="NZ_JAOPJZ010000001.1"/>
</dbReference>
<reference evidence="3 4" key="1">
    <citation type="submission" date="2022-09" db="EMBL/GenBank/DDBJ databases">
        <title>Enrichment on poylsaccharides allowed isolation of novel metabolic and taxonomic groups of Haloarchaea.</title>
        <authorList>
            <person name="Sorokin D.Y."/>
            <person name="Elcheninov A.G."/>
            <person name="Khizhniak T.V."/>
            <person name="Kolganova T.V."/>
            <person name="Kublanov I.V."/>
        </authorList>
    </citation>
    <scope>NUCLEOTIDE SEQUENCE [LARGE SCALE GENOMIC DNA]</scope>
    <source>
        <strain evidence="3 4">AArc-curdl1</strain>
    </source>
</reference>
<keyword evidence="2" id="KW-0812">Transmembrane</keyword>
<gene>
    <name evidence="3" type="ORF">OB919_01995</name>
</gene>
<sequence>MVLHFGKATGIYFKTMPFVLLRMGIGVLLGLATVLYFGILGFLAYTFFSESISGIIAIIGLLIALFIFIKAWNLFARYVLYLVKAGHIAVIAHIIDTGEVPSNQISYGTGQVKEHFKEASALFAVDMVVKAVIKQFNKRVVSFADLVSFVPNLKQIIQIIAKAITIAASYIDEAIIAYMFISEEENRWKSAGDGLVLYAKTWKSVLGSTLLMVLGMYAVALVLFLALSPVAGLLGGLSTTFELIGWVVIAGVLLTIYSGFLKPWVKTVVITTFLIEAQDETPDSQTRQYIEERSDKFKELLERGEQEETEGTTEKQPNEGGPATPA</sequence>
<keyword evidence="2" id="KW-0472">Membrane</keyword>
<comment type="caution">
    <text evidence="3">The sequence shown here is derived from an EMBL/GenBank/DDBJ whole genome shotgun (WGS) entry which is preliminary data.</text>
</comment>
<feature type="compositionally biased region" description="Basic and acidic residues" evidence="1">
    <location>
        <begin position="300"/>
        <end position="317"/>
    </location>
</feature>
<organism evidence="3 4">
    <name type="scientific">Natronosalvus hydrolyticus</name>
    <dbReference type="NCBI Taxonomy" id="2979988"/>
    <lineage>
        <taxon>Archaea</taxon>
        <taxon>Methanobacteriati</taxon>
        <taxon>Methanobacteriota</taxon>
        <taxon>Stenosarchaea group</taxon>
        <taxon>Halobacteria</taxon>
        <taxon>Halobacteriales</taxon>
        <taxon>Natrialbaceae</taxon>
        <taxon>Natronosalvus</taxon>
    </lineage>
</organism>
<dbReference type="EMBL" id="JAOPJZ010000001">
    <property type="protein sequence ID" value="MCU4750761.1"/>
    <property type="molecule type" value="Genomic_DNA"/>
</dbReference>
<feature type="region of interest" description="Disordered" evidence="1">
    <location>
        <begin position="300"/>
        <end position="326"/>
    </location>
</feature>
<keyword evidence="2" id="KW-1133">Transmembrane helix</keyword>
<dbReference type="Proteomes" id="UP001321047">
    <property type="component" value="Unassembled WGS sequence"/>
</dbReference>
<proteinExistence type="predicted"/>
<name>A0AAP3E4X7_9EURY</name>
<keyword evidence="4" id="KW-1185">Reference proteome</keyword>
<evidence type="ECO:0000256" key="1">
    <source>
        <dbReference type="SAM" id="MobiDB-lite"/>
    </source>
</evidence>
<feature type="transmembrane region" description="Helical" evidence="2">
    <location>
        <begin position="51"/>
        <end position="69"/>
    </location>
</feature>
<evidence type="ECO:0000313" key="4">
    <source>
        <dbReference type="Proteomes" id="UP001321047"/>
    </source>
</evidence>
<evidence type="ECO:0000256" key="2">
    <source>
        <dbReference type="SAM" id="Phobius"/>
    </source>
</evidence>